<evidence type="ECO:0000313" key="2">
    <source>
        <dbReference type="EMBL" id="KAF0926709.1"/>
    </source>
</evidence>
<feature type="region of interest" description="Disordered" evidence="1">
    <location>
        <begin position="33"/>
        <end position="68"/>
    </location>
</feature>
<evidence type="ECO:0000313" key="3">
    <source>
        <dbReference type="Proteomes" id="UP000479710"/>
    </source>
</evidence>
<accession>A0A6G1EQ10</accession>
<reference evidence="2 3" key="1">
    <citation type="submission" date="2019-11" db="EMBL/GenBank/DDBJ databases">
        <title>Whole genome sequence of Oryza granulata.</title>
        <authorList>
            <person name="Li W."/>
        </authorList>
    </citation>
    <scope>NUCLEOTIDE SEQUENCE [LARGE SCALE GENOMIC DNA]</scope>
    <source>
        <strain evidence="3">cv. Menghai</strain>
        <tissue evidence="2">Leaf</tissue>
    </source>
</reference>
<dbReference type="Proteomes" id="UP000479710">
    <property type="component" value="Unassembled WGS sequence"/>
</dbReference>
<keyword evidence="3" id="KW-1185">Reference proteome</keyword>
<organism evidence="2 3">
    <name type="scientific">Oryza meyeriana var. granulata</name>
    <dbReference type="NCBI Taxonomy" id="110450"/>
    <lineage>
        <taxon>Eukaryota</taxon>
        <taxon>Viridiplantae</taxon>
        <taxon>Streptophyta</taxon>
        <taxon>Embryophyta</taxon>
        <taxon>Tracheophyta</taxon>
        <taxon>Spermatophyta</taxon>
        <taxon>Magnoliopsida</taxon>
        <taxon>Liliopsida</taxon>
        <taxon>Poales</taxon>
        <taxon>Poaceae</taxon>
        <taxon>BOP clade</taxon>
        <taxon>Oryzoideae</taxon>
        <taxon>Oryzeae</taxon>
        <taxon>Oryzinae</taxon>
        <taxon>Oryza</taxon>
        <taxon>Oryza meyeriana</taxon>
    </lineage>
</organism>
<protein>
    <submittedName>
        <fullName evidence="2">Uncharacterized protein</fullName>
    </submittedName>
</protein>
<dbReference type="AlphaFoldDB" id="A0A6G1EQ10"/>
<dbReference type="EMBL" id="SPHZ02000003">
    <property type="protein sequence ID" value="KAF0926709.1"/>
    <property type="molecule type" value="Genomic_DNA"/>
</dbReference>
<feature type="compositionally biased region" description="Basic and acidic residues" evidence="1">
    <location>
        <begin position="41"/>
        <end position="51"/>
    </location>
</feature>
<comment type="caution">
    <text evidence="2">The sequence shown here is derived from an EMBL/GenBank/DDBJ whole genome shotgun (WGS) entry which is preliminary data.</text>
</comment>
<gene>
    <name evidence="2" type="ORF">E2562_027144</name>
</gene>
<feature type="compositionally biased region" description="Polar residues" evidence="1">
    <location>
        <begin position="53"/>
        <end position="68"/>
    </location>
</feature>
<proteinExistence type="predicted"/>
<name>A0A6G1EQ10_9ORYZ</name>
<sequence>MTTTISLGRRLAWPARKQGHVVMWRQFRQRRLSGGDGLGRQARDGFGDDAVKSPSSVSCTQHAVSQII</sequence>
<evidence type="ECO:0000256" key="1">
    <source>
        <dbReference type="SAM" id="MobiDB-lite"/>
    </source>
</evidence>